<evidence type="ECO:0000256" key="6">
    <source>
        <dbReference type="ARBA" id="ARBA00023004"/>
    </source>
</evidence>
<evidence type="ECO:0000313" key="10">
    <source>
        <dbReference type="EMBL" id="MBO9150822.1"/>
    </source>
</evidence>
<dbReference type="SFLD" id="SFLDG01123">
    <property type="entry name" value="methyltransferase_(Class_B)"/>
    <property type="match status" value="1"/>
</dbReference>
<dbReference type="InterPro" id="IPR058240">
    <property type="entry name" value="rSAM_sf"/>
</dbReference>
<evidence type="ECO:0000256" key="1">
    <source>
        <dbReference type="ARBA" id="ARBA00001966"/>
    </source>
</evidence>
<feature type="domain" description="Radical SAM core" evidence="9">
    <location>
        <begin position="142"/>
        <end position="358"/>
    </location>
</feature>
<comment type="caution">
    <text evidence="10">The sequence shown here is derived from an EMBL/GenBank/DDBJ whole genome shotgun (WGS) entry which is preliminary data.</text>
</comment>
<dbReference type="PROSITE" id="PS51332">
    <property type="entry name" value="B12_BINDING"/>
    <property type="match status" value="1"/>
</dbReference>
<organism evidence="10 11">
    <name type="scientific">Chitinophaga chungangae</name>
    <dbReference type="NCBI Taxonomy" id="2821488"/>
    <lineage>
        <taxon>Bacteria</taxon>
        <taxon>Pseudomonadati</taxon>
        <taxon>Bacteroidota</taxon>
        <taxon>Chitinophagia</taxon>
        <taxon>Chitinophagales</taxon>
        <taxon>Chitinophagaceae</taxon>
        <taxon>Chitinophaga</taxon>
    </lineage>
</organism>
<dbReference type="PROSITE" id="PS51918">
    <property type="entry name" value="RADICAL_SAM"/>
    <property type="match status" value="1"/>
</dbReference>
<feature type="domain" description="B12-binding" evidence="8">
    <location>
        <begin position="1"/>
        <end position="120"/>
    </location>
</feature>
<keyword evidence="5" id="KW-0479">Metal-binding</keyword>
<dbReference type="SFLD" id="SFLDG01082">
    <property type="entry name" value="B12-binding_domain_containing"/>
    <property type="match status" value="1"/>
</dbReference>
<evidence type="ECO:0000259" key="8">
    <source>
        <dbReference type="PROSITE" id="PS51332"/>
    </source>
</evidence>
<keyword evidence="3" id="KW-0808">Transferase</keyword>
<name>A0ABS3Y821_9BACT</name>
<dbReference type="Gene3D" id="3.40.50.280">
    <property type="entry name" value="Cobalamin-binding domain"/>
    <property type="match status" value="1"/>
</dbReference>
<dbReference type="SFLD" id="SFLDS00029">
    <property type="entry name" value="Radical_SAM"/>
    <property type="match status" value="1"/>
</dbReference>
<dbReference type="EMBL" id="JAGHKP010000001">
    <property type="protein sequence ID" value="MBO9150822.1"/>
    <property type="molecule type" value="Genomic_DNA"/>
</dbReference>
<dbReference type="InterPro" id="IPR051198">
    <property type="entry name" value="BchE-like"/>
</dbReference>
<dbReference type="InterPro" id="IPR006638">
    <property type="entry name" value="Elp3/MiaA/NifB-like_rSAM"/>
</dbReference>
<dbReference type="InterPro" id="IPR023404">
    <property type="entry name" value="rSAM_horseshoe"/>
</dbReference>
<accession>A0ABS3Y821</accession>
<evidence type="ECO:0000256" key="4">
    <source>
        <dbReference type="ARBA" id="ARBA00022691"/>
    </source>
</evidence>
<dbReference type="Pfam" id="PF04055">
    <property type="entry name" value="Radical_SAM"/>
    <property type="match status" value="1"/>
</dbReference>
<keyword evidence="6" id="KW-0408">Iron</keyword>
<dbReference type="Gene3D" id="3.80.30.20">
    <property type="entry name" value="tm_1862 like domain"/>
    <property type="match status" value="1"/>
</dbReference>
<dbReference type="InterPro" id="IPR006158">
    <property type="entry name" value="Cobalamin-bd"/>
</dbReference>
<comment type="cofactor">
    <cofactor evidence="1">
        <name>[4Fe-4S] cluster</name>
        <dbReference type="ChEBI" id="CHEBI:49883"/>
    </cofactor>
</comment>
<dbReference type="CDD" id="cd02068">
    <property type="entry name" value="radical_SAM_B12_BD"/>
    <property type="match status" value="1"/>
</dbReference>
<evidence type="ECO:0000259" key="9">
    <source>
        <dbReference type="PROSITE" id="PS51918"/>
    </source>
</evidence>
<dbReference type="RefSeq" id="WP_209142442.1">
    <property type="nucleotide sequence ID" value="NZ_JAGHKP010000001.1"/>
</dbReference>
<dbReference type="CDD" id="cd01335">
    <property type="entry name" value="Radical_SAM"/>
    <property type="match status" value="1"/>
</dbReference>
<dbReference type="PANTHER" id="PTHR43409">
    <property type="entry name" value="ANAEROBIC MAGNESIUM-PROTOPORPHYRIN IX MONOMETHYL ESTER CYCLASE-RELATED"/>
    <property type="match status" value="1"/>
</dbReference>
<gene>
    <name evidence="10" type="ORF">J7I43_01275</name>
</gene>
<evidence type="ECO:0000256" key="3">
    <source>
        <dbReference type="ARBA" id="ARBA00022679"/>
    </source>
</evidence>
<sequence>MQRYEFGHEKDFVPPITGIHLAALTPREHHVRVIHQQVQPVDTDSDADLIAISFFSGFAPAAFSLAKEFRKRGKTVVAGGPHVTYNIEEGLTHFDAVVAGEAESVWKQLLDDYSNGKLSPVYKGEPTDLKDIPTPRFDLLPDKFFIKKVIQATRGCPFSCSFCTVPSLNPGFRLRPVDDVIRDASYNDFKYWWQRKVVWFWDDNLTINRKYIRELLLKLKELNVWWLTQASMDIAKDEELLQLMKESGCIGVFFGIESFGKDSLADANKKQNKIEHYKKAVSAVHKKGIAVMAGFISGFDHDTRESIEEMADRLMDIGVDVPFLSIMTPFKGTPIHKTFESQGRILKDRDWSFYNGYNVAFVPNNLSPDELLQAHRTLWKDAFSFSKSFKRIVRSFFKLRPGAFYLSLFMNGFYCFKRTMKNYPIDMTKRKQYQLPLAPRLQKHG</sequence>
<dbReference type="PANTHER" id="PTHR43409:SF7">
    <property type="entry name" value="BLL1977 PROTEIN"/>
    <property type="match status" value="1"/>
</dbReference>
<keyword evidence="2" id="KW-0489">Methyltransferase</keyword>
<dbReference type="SUPFAM" id="SSF102114">
    <property type="entry name" value="Radical SAM enzymes"/>
    <property type="match status" value="1"/>
</dbReference>
<evidence type="ECO:0000256" key="2">
    <source>
        <dbReference type="ARBA" id="ARBA00022603"/>
    </source>
</evidence>
<proteinExistence type="predicted"/>
<reference evidence="11" key="1">
    <citation type="submission" date="2021-03" db="EMBL/GenBank/DDBJ databases">
        <title>Assistant Professor.</title>
        <authorList>
            <person name="Huq M.A."/>
        </authorList>
    </citation>
    <scope>NUCLEOTIDE SEQUENCE [LARGE SCALE GENOMIC DNA]</scope>
    <source>
        <strain evidence="11">MAH-28</strain>
    </source>
</reference>
<keyword evidence="11" id="KW-1185">Reference proteome</keyword>
<dbReference type="SMART" id="SM00729">
    <property type="entry name" value="Elp3"/>
    <property type="match status" value="1"/>
</dbReference>
<keyword evidence="4" id="KW-0949">S-adenosyl-L-methionine</keyword>
<evidence type="ECO:0000256" key="5">
    <source>
        <dbReference type="ARBA" id="ARBA00022723"/>
    </source>
</evidence>
<dbReference type="Proteomes" id="UP000679126">
    <property type="component" value="Unassembled WGS sequence"/>
</dbReference>
<evidence type="ECO:0000256" key="7">
    <source>
        <dbReference type="ARBA" id="ARBA00023014"/>
    </source>
</evidence>
<evidence type="ECO:0000313" key="11">
    <source>
        <dbReference type="Proteomes" id="UP000679126"/>
    </source>
</evidence>
<dbReference type="InterPro" id="IPR007197">
    <property type="entry name" value="rSAM"/>
</dbReference>
<dbReference type="InterPro" id="IPR034466">
    <property type="entry name" value="Methyltransferase_Class_B"/>
</dbReference>
<protein>
    <submittedName>
        <fullName evidence="10">B12-binding domain-containing radical SAM protein</fullName>
    </submittedName>
</protein>
<keyword evidence="7" id="KW-0411">Iron-sulfur</keyword>